<protein>
    <recommendedName>
        <fullName evidence="1">D-glucuronyl C5-epimerase C-terminal domain-containing protein</fullName>
    </recommendedName>
</protein>
<name>A0A1L5F5Y7_CLOKL</name>
<dbReference type="PANTHER" id="PTHR13174:SF3">
    <property type="entry name" value="D-GLUCURONYL C5-EPIMERASE"/>
    <property type="match status" value="1"/>
</dbReference>
<dbReference type="AlphaFoldDB" id="A0A1L5F5Y7"/>
<evidence type="ECO:0000313" key="2">
    <source>
        <dbReference type="EMBL" id="APM38393.1"/>
    </source>
</evidence>
<dbReference type="OrthoDB" id="7888928at2"/>
<feature type="domain" description="D-glucuronyl C5-epimerase C-terminal" evidence="1">
    <location>
        <begin position="175"/>
        <end position="368"/>
    </location>
</feature>
<dbReference type="EMBL" id="CP018335">
    <property type="protein sequence ID" value="APM38393.1"/>
    <property type="molecule type" value="Genomic_DNA"/>
</dbReference>
<evidence type="ECO:0000259" key="1">
    <source>
        <dbReference type="Pfam" id="PF06662"/>
    </source>
</evidence>
<sequence length="372" mass="44104">MGEVSLKEKVSILRRSKKAHNNKKYSMAIRGYNQIIEDKSLPVHIINEARVCKLLAEQKAPVSKKYSFSPDFMEVCENGKKYYKDNKCSYFLYKDYDTFKKYFNLQQDWVYVESDHFKFDHKGIPMVKYNDEFYYNTVTVCQYGLWLYDRYIDNKEDKEKFLNAADFLIDTIKKDGSFRYEFKYHHYEPLDVGWTSSMSQGQALSVFARAYNLTKDVKYLNSGGRVLKYLLTPISKGGVMDNLETLDDRLKDKVFFQQYVNSTSTYTLNGFIFTLIGLYDWSNVNCPGNIYYSNIAREYWDKGLNSLKLIIPYYDIGEFTAYDLHHVVKKSKPSSSDFYHSVHIEQMNALYNITKDHYFKNIRDMWISYVRE</sequence>
<reference evidence="2 3" key="1">
    <citation type="submission" date="2016-12" db="EMBL/GenBank/DDBJ databases">
        <title>Complete genome sequence of Clostridium kluyveri JZZ isolated from the pit mud of a Chinese flavor liquor-making factory.</title>
        <authorList>
            <person name="Wang Y."/>
        </authorList>
    </citation>
    <scope>NUCLEOTIDE SEQUENCE [LARGE SCALE GENOMIC DNA]</scope>
    <source>
        <strain evidence="2 3">JZZ</strain>
    </source>
</reference>
<dbReference type="InterPro" id="IPR010598">
    <property type="entry name" value="C5-epim_C"/>
</dbReference>
<gene>
    <name evidence="2" type="ORF">BS101_06415</name>
</gene>
<dbReference type="GO" id="GO:0047464">
    <property type="term" value="F:heparosan-N-sulfate-glucuronate 5-epimerase activity"/>
    <property type="evidence" value="ECO:0007669"/>
    <property type="project" value="InterPro"/>
</dbReference>
<accession>A0A1L5F5Y7</accession>
<organism evidence="2 3">
    <name type="scientific">Clostridium kluyveri</name>
    <dbReference type="NCBI Taxonomy" id="1534"/>
    <lineage>
        <taxon>Bacteria</taxon>
        <taxon>Bacillati</taxon>
        <taxon>Bacillota</taxon>
        <taxon>Clostridia</taxon>
        <taxon>Eubacteriales</taxon>
        <taxon>Clostridiaceae</taxon>
        <taxon>Clostridium</taxon>
    </lineage>
</organism>
<dbReference type="Pfam" id="PF06662">
    <property type="entry name" value="C5-epim_C"/>
    <property type="match status" value="1"/>
</dbReference>
<evidence type="ECO:0000313" key="3">
    <source>
        <dbReference type="Proteomes" id="UP000184604"/>
    </source>
</evidence>
<dbReference type="PANTHER" id="PTHR13174">
    <property type="entry name" value="D-GLUCURONYL C5-EPIMERASE"/>
    <property type="match status" value="1"/>
</dbReference>
<dbReference type="GO" id="GO:0015012">
    <property type="term" value="P:heparan sulfate proteoglycan biosynthetic process"/>
    <property type="evidence" value="ECO:0007669"/>
    <property type="project" value="InterPro"/>
</dbReference>
<dbReference type="RefSeq" id="WP_073538065.1">
    <property type="nucleotide sequence ID" value="NZ_CP018335.1"/>
</dbReference>
<dbReference type="Proteomes" id="UP000184604">
    <property type="component" value="Chromosome"/>
</dbReference>
<dbReference type="InterPro" id="IPR039721">
    <property type="entry name" value="C5-epimerase"/>
</dbReference>
<proteinExistence type="predicted"/>